<dbReference type="GO" id="GO:0016757">
    <property type="term" value="F:glycosyltransferase activity"/>
    <property type="evidence" value="ECO:0007669"/>
    <property type="project" value="UniProtKB-KW"/>
</dbReference>
<feature type="domain" description="Glycosyl transferase family 51" evidence="12">
    <location>
        <begin position="177"/>
        <end position="364"/>
    </location>
</feature>
<evidence type="ECO:0000256" key="6">
    <source>
        <dbReference type="ARBA" id="ARBA00023268"/>
    </source>
</evidence>
<dbReference type="Proteomes" id="UP001603013">
    <property type="component" value="Unassembled WGS sequence"/>
</dbReference>
<evidence type="ECO:0000313" key="13">
    <source>
        <dbReference type="EMBL" id="MFF8275574.1"/>
    </source>
</evidence>
<dbReference type="InterPro" id="IPR050396">
    <property type="entry name" value="Glycosyltr_51/Transpeptidase"/>
</dbReference>
<evidence type="ECO:0000256" key="8">
    <source>
        <dbReference type="ARBA" id="ARBA00049902"/>
    </source>
</evidence>
<dbReference type="PANTHER" id="PTHR32282:SF34">
    <property type="entry name" value="PENICILLIN-BINDING PROTEIN 1A"/>
    <property type="match status" value="1"/>
</dbReference>
<dbReference type="EC" id="2.4.-.-" evidence="13"/>
<protein>
    <submittedName>
        <fullName evidence="13">Transglycosylase domain-containing protein</fullName>
        <ecNumber evidence="13">2.4.-.-</ecNumber>
    </submittedName>
</protein>
<evidence type="ECO:0000313" key="14">
    <source>
        <dbReference type="Proteomes" id="UP001603013"/>
    </source>
</evidence>
<dbReference type="Gene3D" id="3.40.710.10">
    <property type="entry name" value="DD-peptidase/beta-lactamase superfamily"/>
    <property type="match status" value="1"/>
</dbReference>
<dbReference type="Pfam" id="PF00912">
    <property type="entry name" value="Transgly"/>
    <property type="match status" value="1"/>
</dbReference>
<feature type="compositionally biased region" description="Gly residues" evidence="9">
    <location>
        <begin position="76"/>
        <end position="98"/>
    </location>
</feature>
<keyword evidence="10" id="KW-0812">Transmembrane</keyword>
<dbReference type="SUPFAM" id="SSF56601">
    <property type="entry name" value="beta-lactamase/transpeptidase-like"/>
    <property type="match status" value="1"/>
</dbReference>
<dbReference type="Gene3D" id="1.10.3810.10">
    <property type="entry name" value="Biosynthetic peptidoglycan transglycosylase-like"/>
    <property type="match status" value="1"/>
</dbReference>
<evidence type="ECO:0000256" key="4">
    <source>
        <dbReference type="ARBA" id="ARBA00022679"/>
    </source>
</evidence>
<evidence type="ECO:0000256" key="7">
    <source>
        <dbReference type="ARBA" id="ARBA00034000"/>
    </source>
</evidence>
<dbReference type="InterPro" id="IPR001264">
    <property type="entry name" value="Glyco_trans_51"/>
</dbReference>
<feature type="transmembrane region" description="Helical" evidence="10">
    <location>
        <begin position="133"/>
        <end position="156"/>
    </location>
</feature>
<dbReference type="PANTHER" id="PTHR32282">
    <property type="entry name" value="BINDING PROTEIN TRANSPEPTIDASE, PUTATIVE-RELATED"/>
    <property type="match status" value="1"/>
</dbReference>
<feature type="compositionally biased region" description="Low complexity" evidence="9">
    <location>
        <begin position="879"/>
        <end position="898"/>
    </location>
</feature>
<evidence type="ECO:0000256" key="9">
    <source>
        <dbReference type="SAM" id="MobiDB-lite"/>
    </source>
</evidence>
<proteinExistence type="predicted"/>
<evidence type="ECO:0000256" key="3">
    <source>
        <dbReference type="ARBA" id="ARBA00022676"/>
    </source>
</evidence>
<keyword evidence="5" id="KW-0378">Hydrolase</keyword>
<comment type="catalytic activity">
    <reaction evidence="7">
        <text>Preferential cleavage: (Ac)2-L-Lys-D-Ala-|-D-Ala. Also transpeptidation of peptidyl-alanyl moieties that are N-acyl substituents of D-alanine.</text>
        <dbReference type="EC" id="3.4.16.4"/>
    </reaction>
</comment>
<dbReference type="RefSeq" id="WP_391933219.1">
    <property type="nucleotide sequence ID" value="NZ_JBIBSM010000002.1"/>
</dbReference>
<keyword evidence="14" id="KW-1185">Reference proteome</keyword>
<evidence type="ECO:0000259" key="11">
    <source>
        <dbReference type="Pfam" id="PF00905"/>
    </source>
</evidence>
<comment type="caution">
    <text evidence="13">The sequence shown here is derived from an EMBL/GenBank/DDBJ whole genome shotgun (WGS) entry which is preliminary data.</text>
</comment>
<feature type="compositionally biased region" description="Basic and acidic residues" evidence="9">
    <location>
        <begin position="49"/>
        <end position="62"/>
    </location>
</feature>
<sequence>MSEHRRKMPQSQPPSGGRAAARRAAQQPMGRRSAEARDVSTGSPSSGYGEERPYGGRAEARRAAQRGGGRRRAPDGGAGGHGGPGGGRRGGGGGQGGPERGRAGGRPPGRKRLIDYPRYDKYGWRRWMPSWKLVTGLFLAFFGGLMGAATLAYAWVEVPNEDLAAKAQNNVYYWADGTQMAATGGEVNRQIVGIDKIPRHMQDAVVSAENKTFWEDSGVDPMGIGRAVWNMAKGGETQGGSTITQQYVKNNRLADQSQTLTRKVKELFISIRVGSDLEKREIMAGYLNTAYYGRGAYGIQAAARTYFGKDSDQLNVSESAFLASLLKGATYYDPAGSPEIDPKATADANTERAALRWKWILDEMVKDGHLPPAERAKYPTFPKVQPPKKNAQLTGQIGYLVSTAKANFINNSDISEQDLAQGGYRIYTTFDKKKVTALENSVKKIYTEFIDPKKRPKTDTHVQFGGASVDPKTGAIVAIYGGTDATKHFTNNADQTGAQVGSTFKPFVLAAAMEYGVRNPRLGKVQDSTTRRIVDPDKSRYSGKNKLKIKNYDGTIWRDEKGEEWEQVNDDDASYGPMSLREAMIRSANSPYVQLGMDIGIDKVRETAVKAGLRESSLVKANVPSFSLGISDPSAIRMAGAYATFANNGERNEPYSVKKVESKKGLEYEHKAKGERAFSTAIASNVTDVLRDVVENPKGTGRKAAIPGRDVAGKTGTTDGNNSAWFVGYTPQLSTAIDMYRFDDNANNTKRKFESMFGTGAQPKIHGSSFPSRIWNDYMTDALEGTKVESFPEPEELDAEEVWGGGVTSPTPTPSPTPSQTPSATPSQTPSSTPSKTPDPSKTCDVWNWPCDNNDNGGQDGGANSGNDNGGTSDGGVTGTPTAPTPTGTDDSSSSSGGKPNGGTTGWLDGG</sequence>
<dbReference type="InterPro" id="IPR012338">
    <property type="entry name" value="Beta-lactam/transpept-like"/>
</dbReference>
<evidence type="ECO:0000256" key="5">
    <source>
        <dbReference type="ARBA" id="ARBA00022801"/>
    </source>
</evidence>
<dbReference type="Pfam" id="PF00905">
    <property type="entry name" value="Transpeptidase"/>
    <property type="match status" value="2"/>
</dbReference>
<keyword evidence="10" id="KW-1133">Transmembrane helix</keyword>
<keyword evidence="10" id="KW-0472">Membrane</keyword>
<dbReference type="InterPro" id="IPR001460">
    <property type="entry name" value="PCN-bd_Tpept"/>
</dbReference>
<name>A0ABW6Y7C1_9ACTN</name>
<keyword evidence="6" id="KW-0511">Multifunctional enzyme</keyword>
<evidence type="ECO:0000256" key="1">
    <source>
        <dbReference type="ARBA" id="ARBA00022645"/>
    </source>
</evidence>
<comment type="catalytic activity">
    <reaction evidence="8">
        <text>[GlcNAc-(1-&gt;4)-Mur2Ac(oyl-L-Ala-gamma-D-Glu-L-Lys-D-Ala-D-Ala)](n)-di-trans,octa-cis-undecaprenyl diphosphate + beta-D-GlcNAc-(1-&gt;4)-Mur2Ac(oyl-L-Ala-gamma-D-Glu-L-Lys-D-Ala-D-Ala)-di-trans,octa-cis-undecaprenyl diphosphate = [GlcNAc-(1-&gt;4)-Mur2Ac(oyl-L-Ala-gamma-D-Glu-L-Lys-D-Ala-D-Ala)](n+1)-di-trans,octa-cis-undecaprenyl diphosphate + di-trans,octa-cis-undecaprenyl diphosphate + H(+)</text>
        <dbReference type="Rhea" id="RHEA:23708"/>
        <dbReference type="Rhea" id="RHEA-COMP:9602"/>
        <dbReference type="Rhea" id="RHEA-COMP:9603"/>
        <dbReference type="ChEBI" id="CHEBI:15378"/>
        <dbReference type="ChEBI" id="CHEBI:58405"/>
        <dbReference type="ChEBI" id="CHEBI:60033"/>
        <dbReference type="ChEBI" id="CHEBI:78435"/>
        <dbReference type="EC" id="2.4.99.28"/>
    </reaction>
</comment>
<accession>A0ABW6Y7C1</accession>
<feature type="domain" description="Penicillin-binding protein transpeptidase" evidence="11">
    <location>
        <begin position="552"/>
        <end position="732"/>
    </location>
</feature>
<feature type="compositionally biased region" description="Gly residues" evidence="9">
    <location>
        <begin position="899"/>
        <end position="911"/>
    </location>
</feature>
<dbReference type="EMBL" id="JBIBSM010000002">
    <property type="protein sequence ID" value="MFF8275574.1"/>
    <property type="molecule type" value="Genomic_DNA"/>
</dbReference>
<keyword evidence="1" id="KW-0121">Carboxypeptidase</keyword>
<keyword evidence="3 13" id="KW-0328">Glycosyltransferase</keyword>
<evidence type="ECO:0000256" key="2">
    <source>
        <dbReference type="ARBA" id="ARBA00022670"/>
    </source>
</evidence>
<evidence type="ECO:0000256" key="10">
    <source>
        <dbReference type="SAM" id="Phobius"/>
    </source>
</evidence>
<dbReference type="InterPro" id="IPR036950">
    <property type="entry name" value="PBP_transglycosylase"/>
</dbReference>
<reference evidence="13 14" key="1">
    <citation type="submission" date="2024-10" db="EMBL/GenBank/DDBJ databases">
        <title>The Natural Products Discovery Center: Release of the First 8490 Sequenced Strains for Exploring Actinobacteria Biosynthetic Diversity.</title>
        <authorList>
            <person name="Kalkreuter E."/>
            <person name="Kautsar S.A."/>
            <person name="Yang D."/>
            <person name="Bader C.D."/>
            <person name="Teijaro C.N."/>
            <person name="Fluegel L."/>
            <person name="Davis C.M."/>
            <person name="Simpson J.R."/>
            <person name="Lauterbach L."/>
            <person name="Steele A.D."/>
            <person name="Gui C."/>
            <person name="Meng S."/>
            <person name="Li G."/>
            <person name="Viehrig K."/>
            <person name="Ye F."/>
            <person name="Su P."/>
            <person name="Kiefer A.F."/>
            <person name="Nichols A."/>
            <person name="Cepeda A.J."/>
            <person name="Yan W."/>
            <person name="Fan B."/>
            <person name="Jiang Y."/>
            <person name="Adhikari A."/>
            <person name="Zheng C.-J."/>
            <person name="Schuster L."/>
            <person name="Cowan T.M."/>
            <person name="Smanski M.J."/>
            <person name="Chevrette M.G."/>
            <person name="De Carvalho L.P.S."/>
            <person name="Shen B."/>
        </authorList>
    </citation>
    <scope>NUCLEOTIDE SEQUENCE [LARGE SCALE GENOMIC DNA]</scope>
    <source>
        <strain evidence="13 14">NPDC015755</strain>
    </source>
</reference>
<dbReference type="InterPro" id="IPR023346">
    <property type="entry name" value="Lysozyme-like_dom_sf"/>
</dbReference>
<feature type="compositionally biased region" description="Low complexity" evidence="9">
    <location>
        <begin position="13"/>
        <end position="31"/>
    </location>
</feature>
<gene>
    <name evidence="13" type="ORF">ACF05T_05545</name>
</gene>
<dbReference type="SUPFAM" id="SSF53955">
    <property type="entry name" value="Lysozyme-like"/>
    <property type="match status" value="1"/>
</dbReference>
<keyword evidence="2" id="KW-0645">Protease</keyword>
<evidence type="ECO:0000259" key="12">
    <source>
        <dbReference type="Pfam" id="PF00912"/>
    </source>
</evidence>
<organism evidence="13 14">
    <name type="scientific">Streptomyces lateritius</name>
    <dbReference type="NCBI Taxonomy" id="67313"/>
    <lineage>
        <taxon>Bacteria</taxon>
        <taxon>Bacillati</taxon>
        <taxon>Actinomycetota</taxon>
        <taxon>Actinomycetes</taxon>
        <taxon>Kitasatosporales</taxon>
        <taxon>Streptomycetaceae</taxon>
        <taxon>Streptomyces</taxon>
    </lineage>
</organism>
<feature type="compositionally biased region" description="Gly residues" evidence="9">
    <location>
        <begin position="858"/>
        <end position="878"/>
    </location>
</feature>
<keyword evidence="4 13" id="KW-0808">Transferase</keyword>
<feature type="domain" description="Penicillin-binding protein transpeptidase" evidence="11">
    <location>
        <begin position="469"/>
        <end position="520"/>
    </location>
</feature>
<feature type="region of interest" description="Disordered" evidence="9">
    <location>
        <begin position="1"/>
        <end position="112"/>
    </location>
</feature>
<feature type="compositionally biased region" description="Low complexity" evidence="9">
    <location>
        <begin position="820"/>
        <end position="843"/>
    </location>
</feature>
<feature type="region of interest" description="Disordered" evidence="9">
    <location>
        <begin position="795"/>
        <end position="911"/>
    </location>
</feature>